<dbReference type="Pfam" id="PF01965">
    <property type="entry name" value="DJ-1_PfpI"/>
    <property type="match status" value="1"/>
</dbReference>
<name>A5FX86_ACICJ</name>
<dbReference type="CDD" id="cd03136">
    <property type="entry name" value="GATase1_AraC_ArgR_like"/>
    <property type="match status" value="1"/>
</dbReference>
<dbReference type="STRING" id="349163.Acry_1001"/>
<evidence type="ECO:0000313" key="5">
    <source>
        <dbReference type="Proteomes" id="UP000000245"/>
    </source>
</evidence>
<protein>
    <submittedName>
        <fullName evidence="4">Transcriptional regulator, AraC family with amidase-like domain</fullName>
    </submittedName>
</protein>
<dbReference type="Gene3D" id="3.40.50.880">
    <property type="match status" value="1"/>
</dbReference>
<dbReference type="GO" id="GO:0003700">
    <property type="term" value="F:DNA-binding transcription factor activity"/>
    <property type="evidence" value="ECO:0007669"/>
    <property type="project" value="InterPro"/>
</dbReference>
<reference evidence="4 5" key="1">
    <citation type="submission" date="2007-05" db="EMBL/GenBank/DDBJ databases">
        <title>Complete sequence of chromosome of Acidiphilium cryptum JF-5.</title>
        <authorList>
            <consortium name="US DOE Joint Genome Institute"/>
            <person name="Copeland A."/>
            <person name="Lucas S."/>
            <person name="Lapidus A."/>
            <person name="Barry K."/>
            <person name="Detter J.C."/>
            <person name="Glavina del Rio T."/>
            <person name="Hammon N."/>
            <person name="Israni S."/>
            <person name="Dalin E."/>
            <person name="Tice H."/>
            <person name="Pitluck S."/>
            <person name="Sims D."/>
            <person name="Brettin T."/>
            <person name="Bruce D."/>
            <person name="Han C."/>
            <person name="Schmutz J."/>
            <person name="Larimer F."/>
            <person name="Land M."/>
            <person name="Hauser L."/>
            <person name="Kyrpides N."/>
            <person name="Kim E."/>
            <person name="Magnuson T."/>
            <person name="Richardson P."/>
        </authorList>
    </citation>
    <scope>NUCLEOTIDE SEQUENCE [LARGE SCALE GENOMIC DNA]</scope>
    <source>
        <strain evidence="4 5">JF-5</strain>
    </source>
</reference>
<dbReference type="Gene3D" id="1.10.10.60">
    <property type="entry name" value="Homeodomain-like"/>
    <property type="match status" value="1"/>
</dbReference>
<evidence type="ECO:0000256" key="1">
    <source>
        <dbReference type="ARBA" id="ARBA00023015"/>
    </source>
</evidence>
<dbReference type="RefSeq" id="WP_011941919.1">
    <property type="nucleotide sequence ID" value="NC_009484.1"/>
</dbReference>
<keyword evidence="2" id="KW-0804">Transcription</keyword>
<dbReference type="HOGENOM" id="CLU_000445_59_0_5"/>
<dbReference type="Pfam" id="PF12833">
    <property type="entry name" value="HTH_18"/>
    <property type="match status" value="1"/>
</dbReference>
<dbReference type="InterPro" id="IPR002818">
    <property type="entry name" value="DJ-1/PfpI"/>
</dbReference>
<dbReference type="InterPro" id="IPR029062">
    <property type="entry name" value="Class_I_gatase-like"/>
</dbReference>
<accession>A5FX86</accession>
<evidence type="ECO:0000313" key="4">
    <source>
        <dbReference type="EMBL" id="ABQ30218.1"/>
    </source>
</evidence>
<dbReference type="AlphaFoldDB" id="A5FX86"/>
<dbReference type="Proteomes" id="UP000000245">
    <property type="component" value="Chromosome"/>
</dbReference>
<dbReference type="InterPro" id="IPR009057">
    <property type="entry name" value="Homeodomain-like_sf"/>
</dbReference>
<feature type="domain" description="HTH araC/xylS-type" evidence="3">
    <location>
        <begin position="222"/>
        <end position="320"/>
    </location>
</feature>
<evidence type="ECO:0000256" key="2">
    <source>
        <dbReference type="ARBA" id="ARBA00023163"/>
    </source>
</evidence>
<proteinExistence type="predicted"/>
<sequence>MPRPLNPAALSHFGFLLLPNYSMIAVANAIEALRMANRCAGRAVYRWSLHAVGETPVTASNGLSLGAVTAPESGPAPDILFVCGGLDVRSAVGRPVLAALRRAARAGTPLGALCTGTFALAAAGLLDEYRCAVHWEDMPAMRAEFPEIELVNELFVLDRNRLTCTGGTGPLDMMLALIEARLGRNVAEHVRAIFVLDRIRPSAERQPLDKDDRGHAGQPMLARAMVMIEARLGEKQILGEIAGELGISLRQLQRLFRAHVGESPAAFIRARRLKRAQGMLQSLRVPVTDVAMACGFGSSTHFASAYHDYFGHPPRAERRPGGIA</sequence>
<organism evidence="4 5">
    <name type="scientific">Acidiphilium cryptum (strain JF-5)</name>
    <dbReference type="NCBI Taxonomy" id="349163"/>
    <lineage>
        <taxon>Bacteria</taxon>
        <taxon>Pseudomonadati</taxon>
        <taxon>Pseudomonadota</taxon>
        <taxon>Alphaproteobacteria</taxon>
        <taxon>Acetobacterales</taxon>
        <taxon>Acidocellaceae</taxon>
        <taxon>Acidiphilium</taxon>
    </lineage>
</organism>
<gene>
    <name evidence="4" type="ordered locus">Acry_1001</name>
</gene>
<dbReference type="SUPFAM" id="SSF46689">
    <property type="entry name" value="Homeodomain-like"/>
    <property type="match status" value="2"/>
</dbReference>
<dbReference type="PROSITE" id="PS01124">
    <property type="entry name" value="HTH_ARAC_FAMILY_2"/>
    <property type="match status" value="1"/>
</dbReference>
<keyword evidence="5" id="KW-1185">Reference proteome</keyword>
<dbReference type="eggNOG" id="COG4977">
    <property type="taxonomic scope" value="Bacteria"/>
</dbReference>
<keyword evidence="1" id="KW-0805">Transcription regulation</keyword>
<dbReference type="SMART" id="SM00342">
    <property type="entry name" value="HTH_ARAC"/>
    <property type="match status" value="1"/>
</dbReference>
<dbReference type="GO" id="GO:0043565">
    <property type="term" value="F:sequence-specific DNA binding"/>
    <property type="evidence" value="ECO:0007669"/>
    <property type="project" value="InterPro"/>
</dbReference>
<dbReference type="PANTHER" id="PTHR43130:SF3">
    <property type="entry name" value="HTH-TYPE TRANSCRIPTIONAL REGULATOR RV1931C"/>
    <property type="match status" value="1"/>
</dbReference>
<dbReference type="SUPFAM" id="SSF52317">
    <property type="entry name" value="Class I glutamine amidotransferase-like"/>
    <property type="match status" value="1"/>
</dbReference>
<dbReference type="InterPro" id="IPR052158">
    <property type="entry name" value="INH-QAR"/>
</dbReference>
<dbReference type="KEGG" id="acr:Acry_1001"/>
<dbReference type="PANTHER" id="PTHR43130">
    <property type="entry name" value="ARAC-FAMILY TRANSCRIPTIONAL REGULATOR"/>
    <property type="match status" value="1"/>
</dbReference>
<dbReference type="EMBL" id="CP000697">
    <property type="protein sequence ID" value="ABQ30218.1"/>
    <property type="molecule type" value="Genomic_DNA"/>
</dbReference>
<dbReference type="InterPro" id="IPR018060">
    <property type="entry name" value="HTH_AraC"/>
</dbReference>
<evidence type="ECO:0000259" key="3">
    <source>
        <dbReference type="PROSITE" id="PS01124"/>
    </source>
</evidence>